<evidence type="ECO:0000259" key="3">
    <source>
        <dbReference type="PROSITE" id="PS50977"/>
    </source>
</evidence>
<keyword evidence="1 2" id="KW-0238">DNA-binding</keyword>
<dbReference type="PANTHER" id="PTHR43479">
    <property type="entry name" value="ACREF/ENVCD OPERON REPRESSOR-RELATED"/>
    <property type="match status" value="1"/>
</dbReference>
<feature type="DNA-binding region" description="H-T-H motif" evidence="2">
    <location>
        <begin position="43"/>
        <end position="62"/>
    </location>
</feature>
<keyword evidence="5" id="KW-1185">Reference proteome</keyword>
<evidence type="ECO:0000313" key="4">
    <source>
        <dbReference type="EMBL" id="TPG28233.1"/>
    </source>
</evidence>
<reference evidence="4 5" key="1">
    <citation type="journal article" date="2019" name="Environ. Microbiol.">
        <title>Species interactions and distinct microbial communities in high Arctic permafrost affected cryosols are associated with the CH4 and CO2 gas fluxes.</title>
        <authorList>
            <person name="Altshuler I."/>
            <person name="Hamel J."/>
            <person name="Turney S."/>
            <person name="Magnuson E."/>
            <person name="Levesque R."/>
            <person name="Greer C."/>
            <person name="Whyte L.G."/>
        </authorList>
    </citation>
    <scope>NUCLEOTIDE SEQUENCE [LARGE SCALE GENOMIC DNA]</scope>
    <source>
        <strain evidence="4 5">S5.20</strain>
    </source>
</reference>
<dbReference type="InterPro" id="IPR009057">
    <property type="entry name" value="Homeodomain-like_sf"/>
</dbReference>
<dbReference type="InterPro" id="IPR050624">
    <property type="entry name" value="HTH-type_Tx_Regulator"/>
</dbReference>
<proteinExistence type="predicted"/>
<evidence type="ECO:0000256" key="1">
    <source>
        <dbReference type="ARBA" id="ARBA00023125"/>
    </source>
</evidence>
<comment type="caution">
    <text evidence="4">The sequence shown here is derived from an EMBL/GenBank/DDBJ whole genome shotgun (WGS) entry which is preliminary data.</text>
</comment>
<sequence>MGMAKIRPYGGVQASDRVAERRRRLLDAGLELLGGADEPSVLTVRAICGEAGITARYFYESFTDKDELVAAVFDGVIADIAATTQAAVAAAPSEEQNRAGIANLVRVIADDARVGRLLFNPRLTNAVLARKRAEVGGVFALLSGKHAASAYELPDNGWTTSAAHFVVGGVSQTIGAWVSGYVRLNQGQLVDQLTRILDGLTLAAREVDRT</sequence>
<dbReference type="Proteomes" id="UP000320095">
    <property type="component" value="Unassembled WGS sequence"/>
</dbReference>
<dbReference type="InterPro" id="IPR001647">
    <property type="entry name" value="HTH_TetR"/>
</dbReference>
<accession>A0A502DS88</accession>
<dbReference type="Pfam" id="PF00440">
    <property type="entry name" value="TetR_N"/>
    <property type="match status" value="1"/>
</dbReference>
<feature type="domain" description="HTH tetR-type" evidence="3">
    <location>
        <begin position="19"/>
        <end position="80"/>
    </location>
</feature>
<dbReference type="PROSITE" id="PS50977">
    <property type="entry name" value="HTH_TETR_2"/>
    <property type="match status" value="1"/>
</dbReference>
<name>A0A502DS88_9MYCO</name>
<evidence type="ECO:0000313" key="5">
    <source>
        <dbReference type="Proteomes" id="UP000320095"/>
    </source>
</evidence>
<dbReference type="OrthoDB" id="4331447at2"/>
<evidence type="ECO:0000256" key="2">
    <source>
        <dbReference type="PROSITE-ProRule" id="PRU00335"/>
    </source>
</evidence>
<dbReference type="EMBL" id="RCZG01000019">
    <property type="protein sequence ID" value="TPG28233.1"/>
    <property type="molecule type" value="Genomic_DNA"/>
</dbReference>
<gene>
    <name evidence="4" type="ORF">EAH80_28005</name>
</gene>
<protein>
    <submittedName>
        <fullName evidence="4">TetR/AcrR family transcriptional regulator</fullName>
    </submittedName>
</protein>
<dbReference type="GO" id="GO:0003677">
    <property type="term" value="F:DNA binding"/>
    <property type="evidence" value="ECO:0007669"/>
    <property type="project" value="UniProtKB-UniRule"/>
</dbReference>
<dbReference type="AlphaFoldDB" id="A0A502DS88"/>
<organism evidence="4 5">
    <name type="scientific">Mycolicibacterium hodleri</name>
    <dbReference type="NCBI Taxonomy" id="49897"/>
    <lineage>
        <taxon>Bacteria</taxon>
        <taxon>Bacillati</taxon>
        <taxon>Actinomycetota</taxon>
        <taxon>Actinomycetes</taxon>
        <taxon>Mycobacteriales</taxon>
        <taxon>Mycobacteriaceae</taxon>
        <taxon>Mycolicibacterium</taxon>
    </lineage>
</organism>
<dbReference type="PANTHER" id="PTHR43479:SF11">
    <property type="entry name" value="ACREF_ENVCD OPERON REPRESSOR-RELATED"/>
    <property type="match status" value="1"/>
</dbReference>
<dbReference type="SUPFAM" id="SSF46689">
    <property type="entry name" value="Homeodomain-like"/>
    <property type="match status" value="1"/>
</dbReference>
<dbReference type="Gene3D" id="1.10.357.10">
    <property type="entry name" value="Tetracycline Repressor, domain 2"/>
    <property type="match status" value="1"/>
</dbReference>